<protein>
    <submittedName>
        <fullName evidence="1">Uncharacterized protein</fullName>
    </submittedName>
</protein>
<name>A0A1Q9QZK1_PSEPU</name>
<dbReference type="RefSeq" id="WP_075805279.1">
    <property type="nucleotide sequence ID" value="NZ_MKZO01000044.1"/>
</dbReference>
<dbReference type="AlphaFoldDB" id="A0A1Q9QZK1"/>
<organism evidence="1 2">
    <name type="scientific">Pseudomonas putida</name>
    <name type="common">Arthrobacter siderocapsulatus</name>
    <dbReference type="NCBI Taxonomy" id="303"/>
    <lineage>
        <taxon>Bacteria</taxon>
        <taxon>Pseudomonadati</taxon>
        <taxon>Pseudomonadota</taxon>
        <taxon>Gammaproteobacteria</taxon>
        <taxon>Pseudomonadales</taxon>
        <taxon>Pseudomonadaceae</taxon>
        <taxon>Pseudomonas</taxon>
    </lineage>
</organism>
<accession>A0A1Q9QZK1</accession>
<gene>
    <name evidence="1" type="ORF">PSEMO_45630</name>
</gene>
<evidence type="ECO:0000313" key="1">
    <source>
        <dbReference type="EMBL" id="OLS60590.1"/>
    </source>
</evidence>
<dbReference type="Proteomes" id="UP000186736">
    <property type="component" value="Unassembled WGS sequence"/>
</dbReference>
<dbReference type="OrthoDB" id="6905920at2"/>
<evidence type="ECO:0000313" key="2">
    <source>
        <dbReference type="Proteomes" id="UP000186736"/>
    </source>
</evidence>
<reference evidence="1 2" key="1">
    <citation type="submission" date="2016-10" db="EMBL/GenBank/DDBJ databases">
        <title>Genome Sequence of Pseudomonas putida GM4FR.</title>
        <authorList>
            <person name="Poehlein A."/>
            <person name="Wemheuer F."/>
            <person name="Hollensteiner J."/>
            <person name="Wemheuer B."/>
        </authorList>
    </citation>
    <scope>NUCLEOTIDE SEQUENCE [LARGE SCALE GENOMIC DNA]</scope>
    <source>
        <strain evidence="1 2">GM4FR</strain>
    </source>
</reference>
<comment type="caution">
    <text evidence="1">The sequence shown here is derived from an EMBL/GenBank/DDBJ whole genome shotgun (WGS) entry which is preliminary data.</text>
</comment>
<dbReference type="EMBL" id="MKZO01000044">
    <property type="protein sequence ID" value="OLS60590.1"/>
    <property type="molecule type" value="Genomic_DNA"/>
</dbReference>
<sequence length="93" mass="10529">MKIGKLFIGLEWCYGAKDQAVILSWALKSGYWRWSIWWRKPQSIFCMPALGPSMAVGTRYYVGGGHFGAWLRLPLVGSLSIQTQPPYPQRVAP</sequence>
<proteinExistence type="predicted"/>